<evidence type="ECO:0000259" key="4">
    <source>
        <dbReference type="SMART" id="SM00382"/>
    </source>
</evidence>
<dbReference type="GO" id="GO:0006260">
    <property type="term" value="P:DNA replication"/>
    <property type="evidence" value="ECO:0007669"/>
    <property type="project" value="TreeGrafter"/>
</dbReference>
<comment type="similarity">
    <text evidence="1">Belongs to the IS21/IS1162 putative ATP-binding protein family.</text>
</comment>
<evidence type="ECO:0000256" key="2">
    <source>
        <dbReference type="ARBA" id="ARBA00022741"/>
    </source>
</evidence>
<dbReference type="InterPro" id="IPR003593">
    <property type="entry name" value="AAA+_ATPase"/>
</dbReference>
<dbReference type="PANTHER" id="PTHR30050:SF4">
    <property type="entry name" value="ATP-BINDING PROTEIN RV3427C IN INSERTION SEQUENCE-RELATED"/>
    <property type="match status" value="1"/>
</dbReference>
<sequence length="245" mass="27975">MNNNQTIEKLKQMRLGAMAQLHHQYVNNNQLNDITADEYLALLADHEWEDRENRKIDRLFKQANFRQKASLAEVNYTSSRNLDKNMFVRLGSLDFISRRENVILTGASGVGKSYLAQALGHQACLMGYKTVYSNTARLFKKFKLCKVDGTYLKELNKLLKADLLILDDFGLQAFDNHARETLMDIIDDRYNKTSTILSSQIPVSAWYDIIGEGTIADAILDRIVNSSHRIDLKGESLRKGVLKNE</sequence>
<dbReference type="GO" id="GO:0005524">
    <property type="term" value="F:ATP binding"/>
    <property type="evidence" value="ECO:0007669"/>
    <property type="project" value="UniProtKB-KW"/>
</dbReference>
<dbReference type="PIRSF" id="PIRSF003073">
    <property type="entry name" value="DNAC_TnpB_IstB"/>
    <property type="match status" value="1"/>
</dbReference>
<dbReference type="CDD" id="cd00009">
    <property type="entry name" value="AAA"/>
    <property type="match status" value="1"/>
</dbReference>
<proteinExistence type="inferred from homology"/>
<dbReference type="Gene3D" id="3.40.50.300">
    <property type="entry name" value="P-loop containing nucleotide triphosphate hydrolases"/>
    <property type="match status" value="1"/>
</dbReference>
<dbReference type="SUPFAM" id="SSF52540">
    <property type="entry name" value="P-loop containing nucleoside triphosphate hydrolases"/>
    <property type="match status" value="1"/>
</dbReference>
<dbReference type="KEGG" id="afla:FHG64_02820"/>
<feature type="domain" description="AAA+ ATPase" evidence="4">
    <location>
        <begin position="98"/>
        <end position="231"/>
    </location>
</feature>
<dbReference type="SMART" id="SM00382">
    <property type="entry name" value="AAA"/>
    <property type="match status" value="1"/>
</dbReference>
<evidence type="ECO:0000256" key="1">
    <source>
        <dbReference type="ARBA" id="ARBA00008059"/>
    </source>
</evidence>
<dbReference type="PANTHER" id="PTHR30050">
    <property type="entry name" value="CHROMOSOMAL REPLICATION INITIATOR PROTEIN DNAA"/>
    <property type="match status" value="1"/>
</dbReference>
<name>A0A5B7WZ00_9FLAO</name>
<evidence type="ECO:0000256" key="3">
    <source>
        <dbReference type="ARBA" id="ARBA00022840"/>
    </source>
</evidence>
<dbReference type="OrthoDB" id="8064373at2"/>
<dbReference type="InterPro" id="IPR028350">
    <property type="entry name" value="DNAC/IstB-like"/>
</dbReference>
<dbReference type="RefSeq" id="WP_139064981.1">
    <property type="nucleotide sequence ID" value="NZ_CP040812.1"/>
</dbReference>
<keyword evidence="3 5" id="KW-0067">ATP-binding</keyword>
<reference evidence="5 7" key="1">
    <citation type="submission" date="2019-06" db="EMBL/GenBank/DDBJ databases">
        <title>Complete genome sequence of Antarcticibacterium flavum KCTC 52984T from an Antarctic marine sediment.</title>
        <authorList>
            <person name="Lee Y.M."/>
            <person name="Shin S.C."/>
        </authorList>
    </citation>
    <scope>NUCLEOTIDE SEQUENCE [LARGE SCALE GENOMIC DNA]</scope>
    <source>
        <strain evidence="5 7">KCTC 52984</strain>
    </source>
</reference>
<evidence type="ECO:0000313" key="7">
    <source>
        <dbReference type="Proteomes" id="UP000309016"/>
    </source>
</evidence>
<accession>A0A5B7WZ00</accession>
<dbReference type="Proteomes" id="UP000309016">
    <property type="component" value="Chromosome"/>
</dbReference>
<dbReference type="KEGG" id="afla:FHG64_06295"/>
<gene>
    <name evidence="5" type="ORF">FHG64_02820</name>
    <name evidence="6" type="ORF">FHG64_06295</name>
</gene>
<dbReference type="Pfam" id="PF01695">
    <property type="entry name" value="IstB_IS21"/>
    <property type="match status" value="1"/>
</dbReference>
<dbReference type="EMBL" id="CP040812">
    <property type="protein sequence ID" value="QCY68406.1"/>
    <property type="molecule type" value="Genomic_DNA"/>
</dbReference>
<evidence type="ECO:0000313" key="6">
    <source>
        <dbReference type="EMBL" id="QCY69046.1"/>
    </source>
</evidence>
<keyword evidence="7" id="KW-1185">Reference proteome</keyword>
<dbReference type="NCBIfam" id="NF038214">
    <property type="entry name" value="IS21_help_AAA"/>
    <property type="match status" value="1"/>
</dbReference>
<dbReference type="EMBL" id="CP040812">
    <property type="protein sequence ID" value="QCY69046.1"/>
    <property type="molecule type" value="Genomic_DNA"/>
</dbReference>
<dbReference type="InterPro" id="IPR002611">
    <property type="entry name" value="IstB_ATP-bd"/>
</dbReference>
<dbReference type="InterPro" id="IPR047661">
    <property type="entry name" value="IstB"/>
</dbReference>
<evidence type="ECO:0000313" key="5">
    <source>
        <dbReference type="EMBL" id="QCY68406.1"/>
    </source>
</evidence>
<protein>
    <submittedName>
        <fullName evidence="5">ATP-binding protein</fullName>
    </submittedName>
</protein>
<organism evidence="5 7">
    <name type="scientific">Antarcticibacterium flavum</name>
    <dbReference type="NCBI Taxonomy" id="2058175"/>
    <lineage>
        <taxon>Bacteria</taxon>
        <taxon>Pseudomonadati</taxon>
        <taxon>Bacteroidota</taxon>
        <taxon>Flavobacteriia</taxon>
        <taxon>Flavobacteriales</taxon>
        <taxon>Flavobacteriaceae</taxon>
        <taxon>Antarcticibacterium</taxon>
    </lineage>
</organism>
<keyword evidence="2" id="KW-0547">Nucleotide-binding</keyword>
<dbReference type="AlphaFoldDB" id="A0A5B7WZ00"/>
<dbReference type="InterPro" id="IPR027417">
    <property type="entry name" value="P-loop_NTPase"/>
</dbReference>